<proteinExistence type="predicted"/>
<sequence>MALFEVPGWSVPSAPVSEISQSTSKKRKRPVPQDGDKLQSAEVNLDKLMRKLAGDSKDLDKQAPKKKKTKHEKPHVENPQGNGHKSVVVNAKKGKGKTSLNSNAHTPETPDKKSDAPAKKKKDGKSRAVNHASKDGSTAEPPVASTSQSGLTSLQKGMKDSLDGAKFRWINELLYKSDSTEAVKMMKDDPAVFDEYHSGFRHQVQLWPSNPVAHYITELSSYPKKTVIADLGCGDAALARGLQAKKINVLSFDLISDNAFVVEADICSKIPLPGSEPSSGPKSEGEAQVIDVVVCALSLMGTNWPNCIREAWRILKSGGELKIAEVASRFTDTDEFVSLIGSIGFKLHNKDDRNSHFTLFDFKKVPQVAKTEKEWSKLMSKGSLLKPCEYKRR</sequence>
<accession>A0ACB8ASB6</accession>
<gene>
    <name evidence="1" type="ORF">BJ138DRAFT_996491</name>
</gene>
<keyword evidence="1" id="KW-0489">Methyltransferase</keyword>
<comment type="caution">
    <text evidence="1">The sequence shown here is derived from an EMBL/GenBank/DDBJ whole genome shotgun (WGS) entry which is preliminary data.</text>
</comment>
<dbReference type="Proteomes" id="UP000790377">
    <property type="component" value="Unassembled WGS sequence"/>
</dbReference>
<protein>
    <submittedName>
        <fullName evidence="1">Methyltransferase-domain-containing protein</fullName>
    </submittedName>
</protein>
<evidence type="ECO:0000313" key="2">
    <source>
        <dbReference type="Proteomes" id="UP000790377"/>
    </source>
</evidence>
<dbReference type="EMBL" id="MU267593">
    <property type="protein sequence ID" value="KAH7916100.1"/>
    <property type="molecule type" value="Genomic_DNA"/>
</dbReference>
<keyword evidence="2" id="KW-1185">Reference proteome</keyword>
<keyword evidence="1" id="KW-0808">Transferase</keyword>
<reference evidence="1" key="1">
    <citation type="journal article" date="2021" name="New Phytol.">
        <title>Evolutionary innovations through gain and loss of genes in the ectomycorrhizal Boletales.</title>
        <authorList>
            <person name="Wu G."/>
            <person name="Miyauchi S."/>
            <person name="Morin E."/>
            <person name="Kuo A."/>
            <person name="Drula E."/>
            <person name="Varga T."/>
            <person name="Kohler A."/>
            <person name="Feng B."/>
            <person name="Cao Y."/>
            <person name="Lipzen A."/>
            <person name="Daum C."/>
            <person name="Hundley H."/>
            <person name="Pangilinan J."/>
            <person name="Johnson J."/>
            <person name="Barry K."/>
            <person name="LaButti K."/>
            <person name="Ng V."/>
            <person name="Ahrendt S."/>
            <person name="Min B."/>
            <person name="Choi I.G."/>
            <person name="Park H."/>
            <person name="Plett J.M."/>
            <person name="Magnuson J."/>
            <person name="Spatafora J.W."/>
            <person name="Nagy L.G."/>
            <person name="Henrissat B."/>
            <person name="Grigoriev I.V."/>
            <person name="Yang Z.L."/>
            <person name="Xu J."/>
            <person name="Martin F.M."/>
        </authorList>
    </citation>
    <scope>NUCLEOTIDE SEQUENCE</scope>
    <source>
        <strain evidence="1">ATCC 28755</strain>
    </source>
</reference>
<name>A0ACB8ASB6_9AGAM</name>
<organism evidence="1 2">
    <name type="scientific">Hygrophoropsis aurantiaca</name>
    <dbReference type="NCBI Taxonomy" id="72124"/>
    <lineage>
        <taxon>Eukaryota</taxon>
        <taxon>Fungi</taxon>
        <taxon>Dikarya</taxon>
        <taxon>Basidiomycota</taxon>
        <taxon>Agaricomycotina</taxon>
        <taxon>Agaricomycetes</taxon>
        <taxon>Agaricomycetidae</taxon>
        <taxon>Boletales</taxon>
        <taxon>Coniophorineae</taxon>
        <taxon>Hygrophoropsidaceae</taxon>
        <taxon>Hygrophoropsis</taxon>
    </lineage>
</organism>
<evidence type="ECO:0000313" key="1">
    <source>
        <dbReference type="EMBL" id="KAH7916100.1"/>
    </source>
</evidence>